<evidence type="ECO:0000256" key="1">
    <source>
        <dbReference type="SAM" id="MobiDB-lite"/>
    </source>
</evidence>
<comment type="caution">
    <text evidence="3">The sequence shown here is derived from an EMBL/GenBank/DDBJ whole genome shotgun (WGS) entry which is preliminary data.</text>
</comment>
<sequence>MAGPIGAVVGLGVAATGYLVKEVVKALTSRRQDEHAAASPAPEQGAAAGPSPSRPVPPSRSEPPDRSPLVADASPGTPGTPPAAAPPTTSTARGRTGRPQPLPVPVERNPAPPGPVPACPSPPVLHRASELTAMPWRLPAHPAPPGMAADAARVGDLEVRAASVVGTGHRTDEQRAAPRQDAYRLGQDSASRHLVVAVADGMSDSPHSDTAAAVATLALVNAVRTQLDKDVPLHRLDHTSAFLEAAGQVHAVARQRNWPADSVRTVAAVAVVPTSPAPGGGRDVWVAGLGDTTAWVRRSLSWSRELGEKQQGLDAGRLDAYLPYTPQAAQGRPLHLEPGEILALMTDGMGDVLTELPAAQELFHRQWAAPVAPLDLLLHLCYDSHQRNDDRTAVVVWPPSPEGGRR</sequence>
<feature type="compositionally biased region" description="Low complexity" evidence="1">
    <location>
        <begin position="37"/>
        <end position="51"/>
    </location>
</feature>
<keyword evidence="4" id="KW-1185">Reference proteome</keyword>
<reference evidence="3 4" key="1">
    <citation type="submission" date="2019-06" db="EMBL/GenBank/DDBJ databases">
        <title>Comparative genomics and metabolomics analyses of clavulanic acid producing Streptomyces species provides insight into specialized metabolism and evolution of beta-lactam biosynthetic gene clusters.</title>
        <authorList>
            <person name="Moore M.A."/>
            <person name="Cruz-Morales P."/>
            <person name="Barona Gomez F."/>
            <person name="Kapil T."/>
        </authorList>
    </citation>
    <scope>NUCLEOTIDE SEQUENCE [LARGE SCALE GENOMIC DNA]</scope>
    <source>
        <strain evidence="3 4">T-272</strain>
    </source>
</reference>
<feature type="compositionally biased region" description="Pro residues" evidence="1">
    <location>
        <begin position="100"/>
        <end position="116"/>
    </location>
</feature>
<dbReference type="EMBL" id="VDEQ01000100">
    <property type="protein sequence ID" value="MQS35934.1"/>
    <property type="molecule type" value="Genomic_DNA"/>
</dbReference>
<name>A0ABW9NSU3_9ACTN</name>
<feature type="compositionally biased region" description="Pro residues" evidence="1">
    <location>
        <begin position="52"/>
        <end position="61"/>
    </location>
</feature>
<dbReference type="InterPro" id="IPR036457">
    <property type="entry name" value="PPM-type-like_dom_sf"/>
</dbReference>
<organism evidence="3 4">
    <name type="scientific">Streptomyces katsurahamanus</name>
    <dbReference type="NCBI Taxonomy" id="2577098"/>
    <lineage>
        <taxon>Bacteria</taxon>
        <taxon>Bacillati</taxon>
        <taxon>Actinomycetota</taxon>
        <taxon>Actinomycetes</taxon>
        <taxon>Kitasatosporales</taxon>
        <taxon>Streptomycetaceae</taxon>
        <taxon>Streptomyces</taxon>
    </lineage>
</organism>
<evidence type="ECO:0000259" key="2">
    <source>
        <dbReference type="Pfam" id="PF13672"/>
    </source>
</evidence>
<protein>
    <submittedName>
        <fullName evidence="3">Protein phosphatase 2C domain-containing protein</fullName>
    </submittedName>
</protein>
<feature type="domain" description="PPM-type phosphatase" evidence="2">
    <location>
        <begin position="173"/>
        <end position="368"/>
    </location>
</feature>
<accession>A0ABW9NSU3</accession>
<evidence type="ECO:0000313" key="3">
    <source>
        <dbReference type="EMBL" id="MQS35934.1"/>
    </source>
</evidence>
<feature type="compositionally biased region" description="Low complexity" evidence="1">
    <location>
        <begin position="86"/>
        <end position="99"/>
    </location>
</feature>
<feature type="region of interest" description="Disordered" evidence="1">
    <location>
        <begin position="27"/>
        <end position="116"/>
    </location>
</feature>
<dbReference type="SUPFAM" id="SSF81606">
    <property type="entry name" value="PP2C-like"/>
    <property type="match status" value="1"/>
</dbReference>
<evidence type="ECO:0000313" key="4">
    <source>
        <dbReference type="Proteomes" id="UP000460558"/>
    </source>
</evidence>
<dbReference type="Pfam" id="PF13672">
    <property type="entry name" value="PP2C_2"/>
    <property type="match status" value="1"/>
</dbReference>
<dbReference type="Gene3D" id="3.60.40.10">
    <property type="entry name" value="PPM-type phosphatase domain"/>
    <property type="match status" value="1"/>
</dbReference>
<gene>
    <name evidence="3" type="ORF">FFZ77_10090</name>
</gene>
<proteinExistence type="predicted"/>
<dbReference type="InterPro" id="IPR001932">
    <property type="entry name" value="PPM-type_phosphatase-like_dom"/>
</dbReference>
<dbReference type="Proteomes" id="UP000460558">
    <property type="component" value="Unassembled WGS sequence"/>
</dbReference>